<dbReference type="RefSeq" id="WP_015922112.1">
    <property type="nucleotide sequence ID" value="NC_011959.1"/>
</dbReference>
<dbReference type="GO" id="GO:0051996">
    <property type="term" value="F:squalene synthase [NAD(P)H] activity"/>
    <property type="evidence" value="ECO:0007669"/>
    <property type="project" value="InterPro"/>
</dbReference>
<dbReference type="PROSITE" id="PS01045">
    <property type="entry name" value="SQUALEN_PHYTOEN_SYN_2"/>
    <property type="match status" value="1"/>
</dbReference>
<accession>B9L0T8</accession>
<organism evidence="2 3">
    <name type="scientific">Thermomicrobium roseum (strain ATCC 27502 / DSM 5159 / P-2)</name>
    <dbReference type="NCBI Taxonomy" id="309801"/>
    <lineage>
        <taxon>Bacteria</taxon>
        <taxon>Pseudomonadati</taxon>
        <taxon>Thermomicrobiota</taxon>
        <taxon>Thermomicrobia</taxon>
        <taxon>Thermomicrobiales</taxon>
        <taxon>Thermomicrobiaceae</taxon>
        <taxon>Thermomicrobium</taxon>
    </lineage>
</organism>
<dbReference type="InterPro" id="IPR019845">
    <property type="entry name" value="Squalene/phytoene_synthase_CS"/>
</dbReference>
<dbReference type="SUPFAM" id="SSF48576">
    <property type="entry name" value="Terpenoid synthases"/>
    <property type="match status" value="1"/>
</dbReference>
<proteinExistence type="predicted"/>
<keyword evidence="3" id="KW-1185">Reference proteome</keyword>
<protein>
    <submittedName>
        <fullName evidence="2">Phytoene synthetase</fullName>
    </submittedName>
</protein>
<keyword evidence="1" id="KW-0808">Transferase</keyword>
<gene>
    <name evidence="2" type="ordered locus">trd_1159</name>
</gene>
<dbReference type="Pfam" id="PF00494">
    <property type="entry name" value="SQS_PSY"/>
    <property type="match status" value="1"/>
</dbReference>
<dbReference type="KEGG" id="tro:trd_1159"/>
<name>B9L0T8_THERP</name>
<evidence type="ECO:0000256" key="1">
    <source>
        <dbReference type="ARBA" id="ARBA00022679"/>
    </source>
</evidence>
<dbReference type="eggNOG" id="COG1562">
    <property type="taxonomic scope" value="Bacteria"/>
</dbReference>
<dbReference type="InterPro" id="IPR033904">
    <property type="entry name" value="Trans_IPPS_HH"/>
</dbReference>
<dbReference type="STRING" id="309801.trd_1159"/>
<dbReference type="GO" id="GO:0016117">
    <property type="term" value="P:carotenoid biosynthetic process"/>
    <property type="evidence" value="ECO:0007669"/>
    <property type="project" value="UniProtKB-ARBA"/>
</dbReference>
<dbReference type="EMBL" id="CP001275">
    <property type="protein sequence ID" value="ACM05588.1"/>
    <property type="molecule type" value="Genomic_DNA"/>
</dbReference>
<sequence>MISSIFRGSDRQGGSTDWNAILARHGRSFWLASRFLPRETRHDVTTIYAFFRYLDDIADTGRWDPRQAEALLCSWQAWLVSDFATPVPNPSLARAVARVYARYDLPTQYARDLIDGLLDDLFPRRIRSLPELYHYCYQVAGAVGLTLAPLLGVHCRPGQSAANALGIAMQLTNIARDVGEDLRRGRLYLPIEDLTRFGIQPHELERLASEFRPPDHRLQAVIRLQIMRARQFYRQAVRGYPCLPPRVRLAIIVSAEVYGAILQVIERNHYDTIRLRAVAGYDDKAVALLRAWQMHRRLSHGVNCPCPSFGIA</sequence>
<dbReference type="PROSITE" id="PS01044">
    <property type="entry name" value="SQUALEN_PHYTOEN_SYN_1"/>
    <property type="match status" value="1"/>
</dbReference>
<dbReference type="InterPro" id="IPR002060">
    <property type="entry name" value="Squ/phyt_synthse"/>
</dbReference>
<dbReference type="InterPro" id="IPR008949">
    <property type="entry name" value="Isoprenoid_synthase_dom_sf"/>
</dbReference>
<evidence type="ECO:0000313" key="3">
    <source>
        <dbReference type="Proteomes" id="UP000000447"/>
    </source>
</evidence>
<dbReference type="HOGENOM" id="CLU_037269_1_1_0"/>
<dbReference type="PANTHER" id="PTHR31480">
    <property type="entry name" value="BIFUNCTIONAL LYCOPENE CYCLASE/PHYTOENE SYNTHASE"/>
    <property type="match status" value="1"/>
</dbReference>
<evidence type="ECO:0000313" key="2">
    <source>
        <dbReference type="EMBL" id="ACM05588.1"/>
    </source>
</evidence>
<dbReference type="AlphaFoldDB" id="B9L0T8"/>
<dbReference type="InterPro" id="IPR044843">
    <property type="entry name" value="Trans_IPPS_bact-type"/>
</dbReference>
<dbReference type="CDD" id="cd00683">
    <property type="entry name" value="Trans_IPPS_HH"/>
    <property type="match status" value="1"/>
</dbReference>
<dbReference type="SFLD" id="SFLDG01212">
    <property type="entry name" value="Phytoene_synthase_like"/>
    <property type="match status" value="1"/>
</dbReference>
<dbReference type="GO" id="GO:0004311">
    <property type="term" value="F:geranylgeranyl diphosphate synthase activity"/>
    <property type="evidence" value="ECO:0007669"/>
    <property type="project" value="InterPro"/>
</dbReference>
<reference evidence="2 3" key="1">
    <citation type="journal article" date="2009" name="PLoS ONE">
        <title>Complete genome sequence of the aerobic CO-oxidizing thermophile Thermomicrobium roseum.</title>
        <authorList>
            <person name="Wu D."/>
            <person name="Raymond J."/>
            <person name="Wu M."/>
            <person name="Chatterji S."/>
            <person name="Ren Q."/>
            <person name="Graham J.E."/>
            <person name="Bryant D.A."/>
            <person name="Robb F."/>
            <person name="Colman A."/>
            <person name="Tallon L.J."/>
            <person name="Badger J.H."/>
            <person name="Madupu R."/>
            <person name="Ward N.L."/>
            <person name="Eisen J.A."/>
        </authorList>
    </citation>
    <scope>NUCLEOTIDE SEQUENCE [LARGE SCALE GENOMIC DNA]</scope>
    <source>
        <strain evidence="3">ATCC 27502 / DSM 5159 / P-2</strain>
    </source>
</reference>
<dbReference type="SFLD" id="SFLDS00005">
    <property type="entry name" value="Isoprenoid_Synthase_Type_I"/>
    <property type="match status" value="1"/>
</dbReference>
<dbReference type="Proteomes" id="UP000000447">
    <property type="component" value="Chromosome"/>
</dbReference>
<dbReference type="OrthoDB" id="9787280at2"/>
<dbReference type="SFLD" id="SFLDG01018">
    <property type="entry name" value="Squalene/Phytoene_Synthase_Lik"/>
    <property type="match status" value="1"/>
</dbReference>
<dbReference type="Gene3D" id="1.10.600.10">
    <property type="entry name" value="Farnesyl Diphosphate Synthase"/>
    <property type="match status" value="1"/>
</dbReference>